<dbReference type="GeneID" id="11502847"/>
<dbReference type="InterPro" id="IPR004342">
    <property type="entry name" value="EXS_C"/>
</dbReference>
<evidence type="ECO:0000259" key="6">
    <source>
        <dbReference type="PROSITE" id="PS51380"/>
    </source>
</evidence>
<dbReference type="OrthoDB" id="2159384at2759"/>
<keyword evidence="8" id="KW-1185">Reference proteome</keyword>
<dbReference type="PANTHER" id="PTHR10783">
    <property type="entry name" value="XENOTROPIC AND POLYTROPIC RETROVIRUS RECEPTOR 1-RELATED"/>
    <property type="match status" value="1"/>
</dbReference>
<evidence type="ECO:0000256" key="2">
    <source>
        <dbReference type="ARBA" id="ARBA00022692"/>
    </source>
</evidence>
<dbReference type="GO" id="GO:0005737">
    <property type="term" value="C:cytoplasm"/>
    <property type="evidence" value="ECO:0007669"/>
    <property type="project" value="TreeGrafter"/>
</dbReference>
<proteinExistence type="predicted"/>
<gene>
    <name evidence="7" type="primary">TDEL0A03790</name>
    <name evidence="7" type="ORF">TDEL_0A03790</name>
</gene>
<feature type="domain" description="EXS" evidence="6">
    <location>
        <begin position="175"/>
        <end position="349"/>
    </location>
</feature>
<dbReference type="PROSITE" id="PS51380">
    <property type="entry name" value="EXS"/>
    <property type="match status" value="1"/>
</dbReference>
<keyword evidence="3 5" id="KW-1133">Transmembrane helix</keyword>
<sequence>MDAEKVPGPLVIAIPASERVNVLLLIAIWLWQTILKFLSSYQLDVSTLVQTRNPNEVVLPLNQLQMQRLSRKFAIRISKIVVPLLVVSMICQQWAETNDFAHLLVSIIPLVEFAIIIGSIIQKCQIIAYCVKRILLIEPTPRSMRNVYILISDTLTSFTKPLIDFSLHMTALVLSKDAVWTHFDLLVSLFPLEIRIWQCLREFYLTKDRSMLVNALKYCSGIPIVVSVWYTRVAPDIQNFNTVYWFQCLNSCFTLFWDVKMDWRCNSLLQIRKNHKSTNSVIFPKFIYYIGFLTDFTIKFWWIWVMKTPNHMLFFQSELQYLEVLRRSIWVIFKLESEYVMTRNLVTEK</sequence>
<dbReference type="HOGENOM" id="CLU_765368_0_0_1"/>
<feature type="transmembrane region" description="Helical" evidence="5">
    <location>
        <begin position="73"/>
        <end position="95"/>
    </location>
</feature>
<keyword evidence="4 5" id="KW-0472">Membrane</keyword>
<comment type="subcellular location">
    <subcellularLocation>
        <location evidence="1">Membrane</location>
        <topology evidence="1">Multi-pass membrane protein</topology>
    </subcellularLocation>
</comment>
<dbReference type="FunCoup" id="G8ZM67">
    <property type="interactions" value="67"/>
</dbReference>
<keyword evidence="2 5" id="KW-0812">Transmembrane</keyword>
<protein>
    <recommendedName>
        <fullName evidence="6">EXS domain-containing protein</fullName>
    </recommendedName>
</protein>
<evidence type="ECO:0000256" key="4">
    <source>
        <dbReference type="ARBA" id="ARBA00023136"/>
    </source>
</evidence>
<dbReference type="InParanoid" id="G8ZM67"/>
<evidence type="ECO:0000256" key="5">
    <source>
        <dbReference type="SAM" id="Phobius"/>
    </source>
</evidence>
<dbReference type="AlphaFoldDB" id="G8ZM67"/>
<reference evidence="7 8" key="1">
    <citation type="journal article" date="2011" name="Proc. Natl. Acad. Sci. U.S.A.">
        <title>Evolutionary erosion of yeast sex chromosomes by mating-type switching accidents.</title>
        <authorList>
            <person name="Gordon J.L."/>
            <person name="Armisen D."/>
            <person name="Proux-Wera E."/>
            <person name="Oheigeartaigh S.S."/>
            <person name="Byrne K.P."/>
            <person name="Wolfe K.H."/>
        </authorList>
    </citation>
    <scope>NUCLEOTIDE SEQUENCE [LARGE SCALE GENOMIC DNA]</scope>
    <source>
        <strain evidence="8">ATCC 10662 / CBS 1146 / NBRC 0425 / NCYC 2629 / NRRL Y-866</strain>
    </source>
</reference>
<feature type="transmembrane region" description="Helical" evidence="5">
    <location>
        <begin position="20"/>
        <end position="38"/>
    </location>
</feature>
<evidence type="ECO:0000256" key="3">
    <source>
        <dbReference type="ARBA" id="ARBA00022989"/>
    </source>
</evidence>
<feature type="transmembrane region" description="Helical" evidence="5">
    <location>
        <begin position="280"/>
        <end position="304"/>
    </location>
</feature>
<dbReference type="PANTHER" id="PTHR10783:SF46">
    <property type="entry name" value="PROTEIN ERD1 HOMOLOG 2"/>
    <property type="match status" value="1"/>
</dbReference>
<dbReference type="RefSeq" id="XP_003678922.1">
    <property type="nucleotide sequence ID" value="XM_003678874.1"/>
</dbReference>
<accession>G8ZM67</accession>
<feature type="transmembrane region" description="Helical" evidence="5">
    <location>
        <begin position="101"/>
        <end position="121"/>
    </location>
</feature>
<dbReference type="KEGG" id="tdl:TDEL_0A03790"/>
<dbReference type="EMBL" id="HE616742">
    <property type="protein sequence ID" value="CCE89711.1"/>
    <property type="molecule type" value="Genomic_DNA"/>
</dbReference>
<evidence type="ECO:0000256" key="1">
    <source>
        <dbReference type="ARBA" id="ARBA00004141"/>
    </source>
</evidence>
<dbReference type="GO" id="GO:0016020">
    <property type="term" value="C:membrane"/>
    <property type="evidence" value="ECO:0007669"/>
    <property type="project" value="UniProtKB-SubCell"/>
</dbReference>
<dbReference type="Proteomes" id="UP000005627">
    <property type="component" value="Chromosome 1"/>
</dbReference>
<name>G8ZM67_TORDE</name>
<organism evidence="7 8">
    <name type="scientific">Torulaspora delbrueckii</name>
    <name type="common">Yeast</name>
    <name type="synonym">Candida colliculosa</name>
    <dbReference type="NCBI Taxonomy" id="4950"/>
    <lineage>
        <taxon>Eukaryota</taxon>
        <taxon>Fungi</taxon>
        <taxon>Dikarya</taxon>
        <taxon>Ascomycota</taxon>
        <taxon>Saccharomycotina</taxon>
        <taxon>Saccharomycetes</taxon>
        <taxon>Saccharomycetales</taxon>
        <taxon>Saccharomycetaceae</taxon>
        <taxon>Torulaspora</taxon>
    </lineage>
</organism>
<evidence type="ECO:0000313" key="8">
    <source>
        <dbReference type="Proteomes" id="UP000005627"/>
    </source>
</evidence>
<dbReference type="STRING" id="1076872.G8ZM67"/>
<evidence type="ECO:0000313" key="7">
    <source>
        <dbReference type="EMBL" id="CCE89711.1"/>
    </source>
</evidence>
<dbReference type="Pfam" id="PF03124">
    <property type="entry name" value="EXS"/>
    <property type="match status" value="1"/>
</dbReference>
<dbReference type="eggNOG" id="KOG1162">
    <property type="taxonomic scope" value="Eukaryota"/>
</dbReference>